<keyword evidence="2" id="KW-1185">Reference proteome</keyword>
<gene>
    <name evidence="1" type="ORF">C5167_006179</name>
</gene>
<dbReference type="Gramene" id="RZC58877">
    <property type="protein sequence ID" value="RZC58877"/>
    <property type="gene ID" value="C5167_006179"/>
</dbReference>
<accession>A0A4Y7JDJ9</accession>
<sequence length="86" mass="8845">MAVIACSALKKRDTQNDARLDTIQSEVGVLANKVAALHGDVGFKFDASAILQILKVNNGSTAARVGTPSPEKGSTCYPSGVNGCVP</sequence>
<protein>
    <submittedName>
        <fullName evidence="1">Uncharacterized protein</fullName>
    </submittedName>
</protein>
<evidence type="ECO:0000313" key="1">
    <source>
        <dbReference type="EMBL" id="RZC58877.1"/>
    </source>
</evidence>
<dbReference type="EMBL" id="CM010718">
    <property type="protein sequence ID" value="RZC58877.1"/>
    <property type="molecule type" value="Genomic_DNA"/>
</dbReference>
<evidence type="ECO:0000313" key="2">
    <source>
        <dbReference type="Proteomes" id="UP000316621"/>
    </source>
</evidence>
<organism evidence="1 2">
    <name type="scientific">Papaver somniferum</name>
    <name type="common">Opium poppy</name>
    <dbReference type="NCBI Taxonomy" id="3469"/>
    <lineage>
        <taxon>Eukaryota</taxon>
        <taxon>Viridiplantae</taxon>
        <taxon>Streptophyta</taxon>
        <taxon>Embryophyta</taxon>
        <taxon>Tracheophyta</taxon>
        <taxon>Spermatophyta</taxon>
        <taxon>Magnoliopsida</taxon>
        <taxon>Ranunculales</taxon>
        <taxon>Papaveraceae</taxon>
        <taxon>Papaveroideae</taxon>
        <taxon>Papaver</taxon>
    </lineage>
</organism>
<dbReference type="AlphaFoldDB" id="A0A4Y7JDJ9"/>
<name>A0A4Y7JDJ9_PAPSO</name>
<reference evidence="1 2" key="1">
    <citation type="journal article" date="2018" name="Science">
        <title>The opium poppy genome and morphinan production.</title>
        <authorList>
            <person name="Guo L."/>
            <person name="Winzer T."/>
            <person name="Yang X."/>
            <person name="Li Y."/>
            <person name="Ning Z."/>
            <person name="He Z."/>
            <person name="Teodor R."/>
            <person name="Lu Y."/>
            <person name="Bowser T.A."/>
            <person name="Graham I.A."/>
            <person name="Ye K."/>
        </authorList>
    </citation>
    <scope>NUCLEOTIDE SEQUENCE [LARGE SCALE GENOMIC DNA]</scope>
    <source>
        <strain evidence="2">cv. HN1</strain>
        <tissue evidence="1">Leaves</tissue>
    </source>
</reference>
<proteinExistence type="predicted"/>
<dbReference type="Proteomes" id="UP000316621">
    <property type="component" value="Chromosome 4"/>
</dbReference>